<comment type="subunit">
    <text evidence="4">Component of the 20S proteasome chaperone.</text>
</comment>
<proteinExistence type="inferred from homology"/>
<dbReference type="STRING" id="1890683.A0A427Y378"/>
<evidence type="ECO:0000256" key="2">
    <source>
        <dbReference type="ARBA" id="ARBA00023186"/>
    </source>
</evidence>
<dbReference type="PANTHER" id="PTHR12970:SF1">
    <property type="entry name" value="PROTEASOME ASSEMBLY CHAPERONE 2"/>
    <property type="match status" value="1"/>
</dbReference>
<name>A0A427Y378_9TREE</name>
<dbReference type="Proteomes" id="UP000279259">
    <property type="component" value="Unassembled WGS sequence"/>
</dbReference>
<keyword evidence="2 4" id="KW-0143">Chaperone</keyword>
<evidence type="ECO:0000313" key="6">
    <source>
        <dbReference type="EMBL" id="RSH85560.1"/>
    </source>
</evidence>
<dbReference type="InterPro" id="IPR019151">
    <property type="entry name" value="Proteasome_assmbl_chaperone_2"/>
</dbReference>
<dbReference type="AlphaFoldDB" id="A0A427Y378"/>
<evidence type="ECO:0000256" key="4">
    <source>
        <dbReference type="PIRNR" id="PIRNR010044"/>
    </source>
</evidence>
<gene>
    <name evidence="6" type="ORF">EHS25_003699</name>
</gene>
<reference evidence="6 7" key="1">
    <citation type="submission" date="2018-11" db="EMBL/GenBank/DDBJ databases">
        <title>Genome sequence of Saitozyma podzolica DSM 27192.</title>
        <authorList>
            <person name="Aliyu H."/>
            <person name="Gorte O."/>
            <person name="Ochsenreither K."/>
        </authorList>
    </citation>
    <scope>NUCLEOTIDE SEQUENCE [LARGE SCALE GENOMIC DNA]</scope>
    <source>
        <strain evidence="6 7">DSM 27192</strain>
    </source>
</reference>
<comment type="function">
    <text evidence="4">Involved in 20S proteasome assembly.</text>
</comment>
<dbReference type="EMBL" id="RSCD01000019">
    <property type="protein sequence ID" value="RSH85560.1"/>
    <property type="molecule type" value="Genomic_DNA"/>
</dbReference>
<evidence type="ECO:0000256" key="5">
    <source>
        <dbReference type="SAM" id="MobiDB-lite"/>
    </source>
</evidence>
<dbReference type="InterPro" id="IPR016562">
    <property type="entry name" value="Proteasome_assmbl_chp_2_euk"/>
</dbReference>
<protein>
    <recommendedName>
        <fullName evidence="1 4">Proteasome assembly chaperone 2</fullName>
    </recommendedName>
</protein>
<dbReference type="InterPro" id="IPR038389">
    <property type="entry name" value="PSMG2_sf"/>
</dbReference>
<dbReference type="PANTHER" id="PTHR12970">
    <property type="entry name" value="PROTEASOME ASSEMBLY CHAPERONE 2"/>
    <property type="match status" value="1"/>
</dbReference>
<dbReference type="GO" id="GO:0005829">
    <property type="term" value="C:cytosol"/>
    <property type="evidence" value="ECO:0007669"/>
    <property type="project" value="TreeGrafter"/>
</dbReference>
<accession>A0A427Y378</accession>
<dbReference type="GO" id="GO:0043248">
    <property type="term" value="P:proteasome assembly"/>
    <property type="evidence" value="ECO:0007669"/>
    <property type="project" value="TreeGrafter"/>
</dbReference>
<keyword evidence="7" id="KW-1185">Reference proteome</keyword>
<dbReference type="Pfam" id="PF09754">
    <property type="entry name" value="PAC2"/>
    <property type="match status" value="1"/>
</dbReference>
<dbReference type="GO" id="GO:0005634">
    <property type="term" value="C:nucleus"/>
    <property type="evidence" value="ECO:0007669"/>
    <property type="project" value="TreeGrafter"/>
</dbReference>
<organism evidence="6 7">
    <name type="scientific">Saitozyma podzolica</name>
    <dbReference type="NCBI Taxonomy" id="1890683"/>
    <lineage>
        <taxon>Eukaryota</taxon>
        <taxon>Fungi</taxon>
        <taxon>Dikarya</taxon>
        <taxon>Basidiomycota</taxon>
        <taxon>Agaricomycotina</taxon>
        <taxon>Tremellomycetes</taxon>
        <taxon>Tremellales</taxon>
        <taxon>Trimorphomycetaceae</taxon>
        <taxon>Saitozyma</taxon>
    </lineage>
</organism>
<feature type="region of interest" description="Disordered" evidence="5">
    <location>
        <begin position="169"/>
        <end position="188"/>
    </location>
</feature>
<evidence type="ECO:0000256" key="3">
    <source>
        <dbReference type="ARBA" id="ARBA00025745"/>
    </source>
</evidence>
<comment type="caution">
    <text evidence="6">The sequence shown here is derived from an EMBL/GenBank/DDBJ whole genome shotgun (WGS) entry which is preliminary data.</text>
</comment>
<sequence length="274" mass="28954">MSTFYPVQGFSPASFEGKVLVLPAVSLANLPQLAADLLITSLNLVRVGWIGKGDTVVPFFGAGEDKDEVLTGGLEVYGRAEGEVFVVQQRSPTIKTQKDAHVELLREFITSNKLGYTLILTSLDAANQDDAQLLTPHQHILPPSSASSASDGIAKRIESSLRPLQLHLSEQPISPPPSSSSSNTPYPPFLPSAGLTRRLLASLNDDPAKPAHATITAWCVEGDNRGDARALADTALKVLGIDDVTVREPSSWAGLFGALGGWSGGLGSDAELYG</sequence>
<dbReference type="Gene3D" id="3.40.50.10900">
    <property type="entry name" value="PAC-like subunit"/>
    <property type="match status" value="2"/>
</dbReference>
<evidence type="ECO:0000256" key="1">
    <source>
        <dbReference type="ARBA" id="ARBA00019186"/>
    </source>
</evidence>
<dbReference type="PIRSF" id="PIRSF010044">
    <property type="entry name" value="UCP010044"/>
    <property type="match status" value="1"/>
</dbReference>
<comment type="similarity">
    <text evidence="3 4">Belongs to the PSMG2 family.</text>
</comment>
<dbReference type="OrthoDB" id="10260712at2759"/>
<evidence type="ECO:0000313" key="7">
    <source>
        <dbReference type="Proteomes" id="UP000279259"/>
    </source>
</evidence>